<sequence length="151" mass="17412">MSDTITVEKAAQSLQEMGYRLTPQRLMILEAVLSSEDHVTAEELYEHVKSRYPHISFSTVYRTMEVLRDAGFVTQTDLGGGRVQYHPVDKAKHHHLICQSCGHVEEVSDEIFAGLRKDLHQKYGFDALLTHFAIFGRCRVCRERESRQPHR</sequence>
<dbReference type="GO" id="GO:0003700">
    <property type="term" value="F:DNA-binding transcription factor activity"/>
    <property type="evidence" value="ECO:0007669"/>
    <property type="project" value="InterPro"/>
</dbReference>
<dbReference type="Gene3D" id="1.10.10.10">
    <property type="entry name" value="Winged helix-like DNA-binding domain superfamily/Winged helix DNA-binding domain"/>
    <property type="match status" value="1"/>
</dbReference>
<evidence type="ECO:0000256" key="4">
    <source>
        <dbReference type="ARBA" id="ARBA00023015"/>
    </source>
</evidence>
<accession>D1CBQ8</accession>
<proteinExistence type="inferred from homology"/>
<evidence type="ECO:0000256" key="7">
    <source>
        <dbReference type="PIRSR" id="PIRSR602481-1"/>
    </source>
</evidence>
<evidence type="ECO:0000313" key="9">
    <source>
        <dbReference type="Proteomes" id="UP000000323"/>
    </source>
</evidence>
<dbReference type="GO" id="GO:0045892">
    <property type="term" value="P:negative regulation of DNA-templated transcription"/>
    <property type="evidence" value="ECO:0007669"/>
    <property type="project" value="TreeGrafter"/>
</dbReference>
<dbReference type="SUPFAM" id="SSF46785">
    <property type="entry name" value="Winged helix' DNA-binding domain"/>
    <property type="match status" value="1"/>
</dbReference>
<dbReference type="STRING" id="525904.Tter_1315"/>
<dbReference type="Proteomes" id="UP000000323">
    <property type="component" value="Chromosome 1"/>
</dbReference>
<dbReference type="InterPro" id="IPR036388">
    <property type="entry name" value="WH-like_DNA-bd_sf"/>
</dbReference>
<dbReference type="Gene3D" id="3.30.1490.190">
    <property type="match status" value="1"/>
</dbReference>
<feature type="binding site" evidence="7">
    <location>
        <position position="101"/>
    </location>
    <ligand>
        <name>Zn(2+)</name>
        <dbReference type="ChEBI" id="CHEBI:29105"/>
    </ligand>
</feature>
<dbReference type="InterPro" id="IPR043135">
    <property type="entry name" value="Fur_C"/>
</dbReference>
<keyword evidence="7" id="KW-0479">Metal-binding</keyword>
<evidence type="ECO:0000256" key="1">
    <source>
        <dbReference type="ARBA" id="ARBA00007957"/>
    </source>
</evidence>
<dbReference type="KEGG" id="ttr:Tter_1315"/>
<keyword evidence="2" id="KW-0678">Repressor</keyword>
<dbReference type="EMBL" id="CP001825">
    <property type="protein sequence ID" value="ACZ42223.1"/>
    <property type="molecule type" value="Genomic_DNA"/>
</dbReference>
<evidence type="ECO:0000256" key="3">
    <source>
        <dbReference type="ARBA" id="ARBA00022833"/>
    </source>
</evidence>
<feature type="binding site" evidence="7">
    <location>
        <position position="141"/>
    </location>
    <ligand>
        <name>Zn(2+)</name>
        <dbReference type="ChEBI" id="CHEBI:29105"/>
    </ligand>
</feature>
<dbReference type="PANTHER" id="PTHR33202">
    <property type="entry name" value="ZINC UPTAKE REGULATION PROTEIN"/>
    <property type="match status" value="1"/>
</dbReference>
<dbReference type="GO" id="GO:0008270">
    <property type="term" value="F:zinc ion binding"/>
    <property type="evidence" value="ECO:0007669"/>
    <property type="project" value="TreeGrafter"/>
</dbReference>
<evidence type="ECO:0000256" key="6">
    <source>
        <dbReference type="ARBA" id="ARBA00023163"/>
    </source>
</evidence>
<comment type="cofactor">
    <cofactor evidence="7">
        <name>Zn(2+)</name>
        <dbReference type="ChEBI" id="CHEBI:29105"/>
    </cofactor>
    <text evidence="7">Binds 1 zinc ion per subunit.</text>
</comment>
<feature type="binding site" evidence="7">
    <location>
        <position position="138"/>
    </location>
    <ligand>
        <name>Zn(2+)</name>
        <dbReference type="ChEBI" id="CHEBI:29105"/>
    </ligand>
</feature>
<dbReference type="GO" id="GO:1900376">
    <property type="term" value="P:regulation of secondary metabolite biosynthetic process"/>
    <property type="evidence" value="ECO:0007669"/>
    <property type="project" value="TreeGrafter"/>
</dbReference>
<feature type="binding site" evidence="7">
    <location>
        <position position="98"/>
    </location>
    <ligand>
        <name>Zn(2+)</name>
        <dbReference type="ChEBI" id="CHEBI:29105"/>
    </ligand>
</feature>
<keyword evidence="4" id="KW-0805">Transcription regulation</keyword>
<dbReference type="Pfam" id="PF01475">
    <property type="entry name" value="FUR"/>
    <property type="match status" value="1"/>
</dbReference>
<dbReference type="InterPro" id="IPR002481">
    <property type="entry name" value="FUR"/>
</dbReference>
<keyword evidence="9" id="KW-1185">Reference proteome</keyword>
<dbReference type="PANTHER" id="PTHR33202:SF7">
    <property type="entry name" value="FERRIC UPTAKE REGULATION PROTEIN"/>
    <property type="match status" value="1"/>
</dbReference>
<protein>
    <submittedName>
        <fullName evidence="8">Transcriptional regulator, TrmB</fullName>
    </submittedName>
</protein>
<keyword evidence="3 7" id="KW-0862">Zinc</keyword>
<dbReference type="HOGENOM" id="CLU_096072_3_1_0"/>
<dbReference type="eggNOG" id="COG0735">
    <property type="taxonomic scope" value="Bacteria"/>
</dbReference>
<organism evidence="8 9">
    <name type="scientific">Thermobaculum terrenum (strain ATCC BAA-798 / CCMEE 7001 / YNP1)</name>
    <dbReference type="NCBI Taxonomy" id="525904"/>
    <lineage>
        <taxon>Bacteria</taxon>
        <taxon>Bacillati</taxon>
        <taxon>Chloroflexota</taxon>
        <taxon>Chloroflexia</taxon>
        <taxon>Candidatus Thermobaculales</taxon>
        <taxon>Candidatus Thermobaculaceae</taxon>
        <taxon>Thermobaculum</taxon>
    </lineage>
</organism>
<dbReference type="AlphaFoldDB" id="D1CBQ8"/>
<gene>
    <name evidence="8" type="ordered locus">Tter_1315</name>
</gene>
<dbReference type="GO" id="GO:0000976">
    <property type="term" value="F:transcription cis-regulatory region binding"/>
    <property type="evidence" value="ECO:0007669"/>
    <property type="project" value="TreeGrafter"/>
</dbReference>
<dbReference type="InterPro" id="IPR036390">
    <property type="entry name" value="WH_DNA-bd_sf"/>
</dbReference>
<comment type="similarity">
    <text evidence="1">Belongs to the Fur family.</text>
</comment>
<dbReference type="CDD" id="cd07153">
    <property type="entry name" value="Fur_like"/>
    <property type="match status" value="1"/>
</dbReference>
<keyword evidence="5" id="KW-0238">DNA-binding</keyword>
<dbReference type="RefSeq" id="WP_012875258.1">
    <property type="nucleotide sequence ID" value="NC_013525.1"/>
</dbReference>
<evidence type="ECO:0000256" key="2">
    <source>
        <dbReference type="ARBA" id="ARBA00022491"/>
    </source>
</evidence>
<evidence type="ECO:0000256" key="5">
    <source>
        <dbReference type="ARBA" id="ARBA00023125"/>
    </source>
</evidence>
<reference evidence="9" key="1">
    <citation type="journal article" date="2010" name="Stand. Genomic Sci.">
        <title>Complete genome sequence of 'Thermobaculum terrenum' type strain (YNP1).</title>
        <authorList>
            <person name="Kiss H."/>
            <person name="Cleland D."/>
            <person name="Lapidus A."/>
            <person name="Lucas S."/>
            <person name="Glavina Del Rio T."/>
            <person name="Nolan M."/>
            <person name="Tice H."/>
            <person name="Han C."/>
            <person name="Goodwin L."/>
            <person name="Pitluck S."/>
            <person name="Liolios K."/>
            <person name="Ivanova N."/>
            <person name="Mavromatis K."/>
            <person name="Ovchinnikova G."/>
            <person name="Pati A."/>
            <person name="Chen A."/>
            <person name="Palaniappan K."/>
            <person name="Land M."/>
            <person name="Hauser L."/>
            <person name="Chang Y."/>
            <person name="Jeffries C."/>
            <person name="Lu M."/>
            <person name="Brettin T."/>
            <person name="Detter J."/>
            <person name="Goker M."/>
            <person name="Tindall B."/>
            <person name="Beck B."/>
            <person name="McDermott T."/>
            <person name="Woyke T."/>
            <person name="Bristow J."/>
            <person name="Eisen J."/>
            <person name="Markowitz V."/>
            <person name="Hugenholtz P."/>
            <person name="Kyrpides N."/>
            <person name="Klenk H."/>
            <person name="Cheng J."/>
        </authorList>
    </citation>
    <scope>NUCLEOTIDE SEQUENCE [LARGE SCALE GENOMIC DNA]</scope>
    <source>
        <strain evidence="9">ATCC BAA-798 / YNP1</strain>
    </source>
</reference>
<keyword evidence="6" id="KW-0804">Transcription</keyword>
<evidence type="ECO:0000313" key="8">
    <source>
        <dbReference type="EMBL" id="ACZ42223.1"/>
    </source>
</evidence>
<name>D1CBQ8_THET1</name>